<dbReference type="Gene3D" id="1.20.5.1930">
    <property type="match status" value="1"/>
</dbReference>
<keyword evidence="4" id="KW-0472">Membrane</keyword>
<dbReference type="SUPFAM" id="SSF55874">
    <property type="entry name" value="ATPase domain of HSP90 chaperone/DNA topoisomerase II/histidine kinase"/>
    <property type="match status" value="1"/>
</dbReference>
<gene>
    <name evidence="6" type="ORF">ACFQRF_02065</name>
</gene>
<dbReference type="GO" id="GO:0016301">
    <property type="term" value="F:kinase activity"/>
    <property type="evidence" value="ECO:0007669"/>
    <property type="project" value="UniProtKB-KW"/>
</dbReference>
<dbReference type="Pfam" id="PF07730">
    <property type="entry name" value="HisKA_3"/>
    <property type="match status" value="1"/>
</dbReference>
<feature type="transmembrane region" description="Helical" evidence="4">
    <location>
        <begin position="156"/>
        <end position="183"/>
    </location>
</feature>
<dbReference type="Proteomes" id="UP001596540">
    <property type="component" value="Unassembled WGS sequence"/>
</dbReference>
<keyword evidence="7" id="KW-1185">Reference proteome</keyword>
<dbReference type="PANTHER" id="PTHR24421:SF63">
    <property type="entry name" value="SENSOR HISTIDINE KINASE DESK"/>
    <property type="match status" value="1"/>
</dbReference>
<feature type="transmembrane region" description="Helical" evidence="4">
    <location>
        <begin position="131"/>
        <end position="149"/>
    </location>
</feature>
<proteinExistence type="predicted"/>
<feature type="transmembrane region" description="Helical" evidence="4">
    <location>
        <begin position="90"/>
        <end position="119"/>
    </location>
</feature>
<evidence type="ECO:0000256" key="3">
    <source>
        <dbReference type="ARBA" id="ARBA00023012"/>
    </source>
</evidence>
<feature type="transmembrane region" description="Helical" evidence="4">
    <location>
        <begin position="21"/>
        <end position="46"/>
    </location>
</feature>
<keyword evidence="4" id="KW-1133">Transmembrane helix</keyword>
<dbReference type="EMBL" id="JBHTBH010000001">
    <property type="protein sequence ID" value="MFC7326514.1"/>
    <property type="molecule type" value="Genomic_DNA"/>
</dbReference>
<evidence type="ECO:0000313" key="7">
    <source>
        <dbReference type="Proteomes" id="UP001596540"/>
    </source>
</evidence>
<evidence type="ECO:0000313" key="6">
    <source>
        <dbReference type="EMBL" id="MFC7326514.1"/>
    </source>
</evidence>
<feature type="domain" description="Signal transduction histidine kinase subgroup 3 dimerisation and phosphoacceptor" evidence="5">
    <location>
        <begin position="204"/>
        <end position="270"/>
    </location>
</feature>
<keyword evidence="3" id="KW-0902">Two-component regulatory system</keyword>
<evidence type="ECO:0000256" key="4">
    <source>
        <dbReference type="SAM" id="Phobius"/>
    </source>
</evidence>
<organism evidence="6 7">
    <name type="scientific">Marinactinospora rubrisoli</name>
    <dbReference type="NCBI Taxonomy" id="2715399"/>
    <lineage>
        <taxon>Bacteria</taxon>
        <taxon>Bacillati</taxon>
        <taxon>Actinomycetota</taxon>
        <taxon>Actinomycetes</taxon>
        <taxon>Streptosporangiales</taxon>
        <taxon>Nocardiopsidaceae</taxon>
        <taxon>Marinactinospora</taxon>
    </lineage>
</organism>
<name>A0ABW2KAY4_9ACTN</name>
<evidence type="ECO:0000259" key="5">
    <source>
        <dbReference type="Pfam" id="PF07730"/>
    </source>
</evidence>
<dbReference type="InterPro" id="IPR036890">
    <property type="entry name" value="HATPase_C_sf"/>
</dbReference>
<dbReference type="CDD" id="cd16917">
    <property type="entry name" value="HATPase_UhpB-NarQ-NarX-like"/>
    <property type="match status" value="1"/>
</dbReference>
<sequence length="412" mass="44308">MTDRSAPTAGVDDRVVRRLTLARWIVVGSFGFLALMVPAFVAVTAISSVQNGHRPIEVAVLAVVLSLPLGWQLLRMVQHRLGSRKTRSSFAFWSSLGLLAAVAVCLDLEVLTLMAVGLWWSVAVLVADRRLMIVVSAVLLVLPWVRFATFEERDPWLMLVIWTIPVVWAPIMLAANHAVLLLWDVANEAHAAREAQARLAVSEERLRFARDLHDLLGHSLSGVAVKSELAARLAQRDPDRAAAEMVQVQQLAREALREVRAAVSGYRDVDLAAELASVRAVLQAGGTRCTLTGADVGLTPEQRTTVAWVCREGATNVLRHSSARRCDLSLAREERAVVVEMFNDGARGSAGQVQYGNGLTGLTERVAAVGGTLSARPVTGGGFLLRAVLPAEPAGAPEARPAAGTERKDVAA</sequence>
<keyword evidence="2 6" id="KW-0418">Kinase</keyword>
<dbReference type="PANTHER" id="PTHR24421">
    <property type="entry name" value="NITRATE/NITRITE SENSOR PROTEIN NARX-RELATED"/>
    <property type="match status" value="1"/>
</dbReference>
<dbReference type="RefSeq" id="WP_379868304.1">
    <property type="nucleotide sequence ID" value="NZ_JBHTBH010000001.1"/>
</dbReference>
<comment type="caution">
    <text evidence="6">The sequence shown here is derived from an EMBL/GenBank/DDBJ whole genome shotgun (WGS) entry which is preliminary data.</text>
</comment>
<evidence type="ECO:0000256" key="2">
    <source>
        <dbReference type="ARBA" id="ARBA00022777"/>
    </source>
</evidence>
<keyword evidence="4" id="KW-0812">Transmembrane</keyword>
<protein>
    <submittedName>
        <fullName evidence="6">Sensor histidine kinase</fullName>
    </submittedName>
</protein>
<evidence type="ECO:0000256" key="1">
    <source>
        <dbReference type="ARBA" id="ARBA00022679"/>
    </source>
</evidence>
<dbReference type="Gene3D" id="3.30.565.10">
    <property type="entry name" value="Histidine kinase-like ATPase, C-terminal domain"/>
    <property type="match status" value="1"/>
</dbReference>
<dbReference type="InterPro" id="IPR050482">
    <property type="entry name" value="Sensor_HK_TwoCompSys"/>
</dbReference>
<reference evidence="7" key="1">
    <citation type="journal article" date="2019" name="Int. J. Syst. Evol. Microbiol.">
        <title>The Global Catalogue of Microorganisms (GCM) 10K type strain sequencing project: providing services to taxonomists for standard genome sequencing and annotation.</title>
        <authorList>
            <consortium name="The Broad Institute Genomics Platform"/>
            <consortium name="The Broad Institute Genome Sequencing Center for Infectious Disease"/>
            <person name="Wu L."/>
            <person name="Ma J."/>
        </authorList>
    </citation>
    <scope>NUCLEOTIDE SEQUENCE [LARGE SCALE GENOMIC DNA]</scope>
    <source>
        <strain evidence="7">CGMCC 4.7382</strain>
    </source>
</reference>
<accession>A0ABW2KAY4</accession>
<feature type="transmembrane region" description="Helical" evidence="4">
    <location>
        <begin position="58"/>
        <end position="78"/>
    </location>
</feature>
<dbReference type="InterPro" id="IPR011712">
    <property type="entry name" value="Sig_transdc_His_kin_sub3_dim/P"/>
</dbReference>
<keyword evidence="1" id="KW-0808">Transferase</keyword>